<dbReference type="Gene3D" id="2.60.120.200">
    <property type="match status" value="1"/>
</dbReference>
<feature type="signal peptide" evidence="2">
    <location>
        <begin position="1"/>
        <end position="20"/>
    </location>
</feature>
<feature type="compositionally biased region" description="Low complexity" evidence="1">
    <location>
        <begin position="334"/>
        <end position="404"/>
    </location>
</feature>
<evidence type="ECO:0000256" key="2">
    <source>
        <dbReference type="SAM" id="SignalP"/>
    </source>
</evidence>
<keyword evidence="5" id="KW-1185">Reference proteome</keyword>
<evidence type="ECO:0000259" key="3">
    <source>
        <dbReference type="PROSITE" id="PS51762"/>
    </source>
</evidence>
<name>A0A167N4F0_CORFA</name>
<dbReference type="Proteomes" id="UP000076744">
    <property type="component" value="Unassembled WGS sequence"/>
</dbReference>
<dbReference type="PANTHER" id="PTHR10963:SF24">
    <property type="entry name" value="GLYCOSIDASE C21B10.07-RELATED"/>
    <property type="match status" value="1"/>
</dbReference>
<keyword evidence="2" id="KW-0732">Signal</keyword>
<feature type="region of interest" description="Disordered" evidence="1">
    <location>
        <begin position="567"/>
        <end position="820"/>
    </location>
</feature>
<feature type="compositionally biased region" description="Low complexity" evidence="1">
    <location>
        <begin position="757"/>
        <end position="786"/>
    </location>
</feature>
<dbReference type="SUPFAM" id="SSF49899">
    <property type="entry name" value="Concanavalin A-like lectins/glucanases"/>
    <property type="match status" value="1"/>
</dbReference>
<comment type="caution">
    <text evidence="4">The sequence shown here is derived from an EMBL/GenBank/DDBJ whole genome shotgun (WGS) entry which is preliminary data.</text>
</comment>
<feature type="compositionally biased region" description="Polar residues" evidence="1">
    <location>
        <begin position="567"/>
        <end position="579"/>
    </location>
</feature>
<sequence>MGPLATSLAVLLAGASTASGAVFSLKETYDSTNFFDKFDFFESKFGTGKPEEQDPSHGFVNYKNRDAAFASGLVKYEGKEMYIGVDSTNTWWDPDGRPSVRLESKNEYTKGLFIARFSHLPKLTCGAWPAFWTYSQSGAWPNGGEIDILENWNLDTMNHPTFHTGDESSVGRCSVNTAGMSGTVMRADCSHDPTNSGCNVIDTKGPWATPDGGVFAMEWTDSYIRIFTWSHANAPSNIDSKEPDTSKWGLPVTEVRDGLCNIKRQFSPQKMVLNIDFCGDAAGNPFLWNQQCLAATGEKECYEYVRKNPGQFKDVYYKVQDIRYFEETAPKPPSSSTSTTSTSTTTTSSSTSTTSSIATTSSTSSSITSSANSTVTSSSSSAVGTSSSSVITTGNATSSSSSLTRSSSLSFTSWANSTVTTRSSTSTALPGSGSSSVTSSASGSSGAPVITGSSALSTPAVTSSQEWTTSTVYTTTTYTITSCAPTITNCPGVGAVVTETIPLYTTVCPVTPTAVPQASSAPAGGIVPGEQQPATSTTKITKVYTITSCAPTVTNCPVGKVTTEVITSTVRPGGDSNTGKPGDNTGKPGDNTGKPGDNTGKPGDNTGKPGDNTGKPGDNTGKPGDNTGKPGDNTGKPGDNTGKPGDNTGKPGDNTGKPGDNTGKPGDNTGKPGDNTGKPGDNTGKPGDNTGKPGDNTGKPGDNTGKPGDNTGKPGDNTGKPGDNTGKPGDNTGKPGDNTGKPGDKPAGSEQQPKGGVVAPSSVPKPASSFDLAPPAGSPTGAAPGANKPANTIELTLPTGGSNGAAPSGRPVGGSPTGVPVVTGRAAPGKAVSTVALAAGVLAAALFL</sequence>
<accession>A0A167N4F0</accession>
<feature type="chain" id="PRO_5007890591" evidence="2">
    <location>
        <begin position="21"/>
        <end position="848"/>
    </location>
</feature>
<evidence type="ECO:0000313" key="4">
    <source>
        <dbReference type="EMBL" id="OAA55118.1"/>
    </source>
</evidence>
<dbReference type="STRING" id="1081104.A0A167N4F0"/>
<feature type="domain" description="GH16" evidence="3">
    <location>
        <begin position="16"/>
        <end position="290"/>
    </location>
</feature>
<dbReference type="AlphaFoldDB" id="A0A167N4F0"/>
<dbReference type="InterPro" id="IPR050546">
    <property type="entry name" value="Glycosyl_Hydrlase_16"/>
</dbReference>
<feature type="region of interest" description="Disordered" evidence="1">
    <location>
        <begin position="422"/>
        <end position="444"/>
    </location>
</feature>
<gene>
    <name evidence="4" type="ORF">ISF_08039</name>
</gene>
<evidence type="ECO:0000313" key="5">
    <source>
        <dbReference type="Proteomes" id="UP000076744"/>
    </source>
</evidence>
<organism evidence="4 5">
    <name type="scientific">Cordyceps fumosorosea (strain ARSEF 2679)</name>
    <name type="common">Isaria fumosorosea</name>
    <dbReference type="NCBI Taxonomy" id="1081104"/>
    <lineage>
        <taxon>Eukaryota</taxon>
        <taxon>Fungi</taxon>
        <taxon>Dikarya</taxon>
        <taxon>Ascomycota</taxon>
        <taxon>Pezizomycotina</taxon>
        <taxon>Sordariomycetes</taxon>
        <taxon>Hypocreomycetidae</taxon>
        <taxon>Hypocreales</taxon>
        <taxon>Cordycipitaceae</taxon>
        <taxon>Cordyceps</taxon>
    </lineage>
</organism>
<dbReference type="EMBL" id="AZHB01000026">
    <property type="protein sequence ID" value="OAA55118.1"/>
    <property type="molecule type" value="Genomic_DNA"/>
</dbReference>
<dbReference type="RefSeq" id="XP_018701128.1">
    <property type="nucleotide sequence ID" value="XM_018851642.1"/>
</dbReference>
<proteinExistence type="predicted"/>
<dbReference type="InterPro" id="IPR013320">
    <property type="entry name" value="ConA-like_dom_sf"/>
</dbReference>
<dbReference type="Pfam" id="PF26113">
    <property type="entry name" value="GH16_XgeA"/>
    <property type="match status" value="1"/>
</dbReference>
<dbReference type="GO" id="GO:0030246">
    <property type="term" value="F:carbohydrate binding"/>
    <property type="evidence" value="ECO:0007669"/>
    <property type="project" value="UniProtKB-KW"/>
</dbReference>
<feature type="region of interest" description="Disordered" evidence="1">
    <location>
        <begin position="328"/>
        <end position="404"/>
    </location>
</feature>
<protein>
    <submittedName>
        <fullName evidence="4">Concanavalin A-like lectin/glucanase</fullName>
    </submittedName>
</protein>
<dbReference type="PROSITE" id="PS51762">
    <property type="entry name" value="GH16_2"/>
    <property type="match status" value="1"/>
</dbReference>
<dbReference type="GO" id="GO:0004553">
    <property type="term" value="F:hydrolase activity, hydrolyzing O-glycosyl compounds"/>
    <property type="evidence" value="ECO:0007669"/>
    <property type="project" value="InterPro"/>
</dbReference>
<dbReference type="CDD" id="cd02181">
    <property type="entry name" value="GH16_fungal_Lam16A_glucanase"/>
    <property type="match status" value="1"/>
</dbReference>
<dbReference type="GeneID" id="30024331"/>
<dbReference type="GO" id="GO:0009251">
    <property type="term" value="P:glucan catabolic process"/>
    <property type="evidence" value="ECO:0007669"/>
    <property type="project" value="TreeGrafter"/>
</dbReference>
<keyword evidence="4" id="KW-0430">Lectin</keyword>
<dbReference type="InterPro" id="IPR000757">
    <property type="entry name" value="Beta-glucanase-like"/>
</dbReference>
<reference evidence="4 5" key="1">
    <citation type="journal article" date="2016" name="Genome Biol. Evol.">
        <title>Divergent and convergent evolution of fungal pathogenicity.</title>
        <authorList>
            <person name="Shang Y."/>
            <person name="Xiao G."/>
            <person name="Zheng P."/>
            <person name="Cen K."/>
            <person name="Zhan S."/>
            <person name="Wang C."/>
        </authorList>
    </citation>
    <scope>NUCLEOTIDE SEQUENCE [LARGE SCALE GENOMIC DNA]</scope>
    <source>
        <strain evidence="4 5">ARSEF 2679</strain>
    </source>
</reference>
<dbReference type="PANTHER" id="PTHR10963">
    <property type="entry name" value="GLYCOSYL HYDROLASE-RELATED"/>
    <property type="match status" value="1"/>
</dbReference>
<dbReference type="OrthoDB" id="192832at2759"/>
<evidence type="ECO:0000256" key="1">
    <source>
        <dbReference type="SAM" id="MobiDB-lite"/>
    </source>
</evidence>